<feature type="domain" description="D-isomer specific 2-hydroxyacid dehydrogenase NAD-binding" evidence="4">
    <location>
        <begin position="275"/>
        <end position="333"/>
    </location>
</feature>
<evidence type="ECO:0000259" key="4">
    <source>
        <dbReference type="Pfam" id="PF02826"/>
    </source>
</evidence>
<dbReference type="GO" id="GO:0016491">
    <property type="term" value="F:oxidoreductase activity"/>
    <property type="evidence" value="ECO:0007669"/>
    <property type="project" value="UniProtKB-KW"/>
</dbReference>
<keyword evidence="1" id="KW-0560">Oxidoreductase</keyword>
<evidence type="ECO:0000313" key="5">
    <source>
        <dbReference type="EMBL" id="KFX46508.1"/>
    </source>
</evidence>
<gene>
    <name evidence="5" type="ORF">GQ26_0180220</name>
</gene>
<feature type="compositionally biased region" description="Low complexity" evidence="3">
    <location>
        <begin position="245"/>
        <end position="256"/>
    </location>
</feature>
<dbReference type="SUPFAM" id="SSF51735">
    <property type="entry name" value="NAD(P)-binding Rossmann-fold domains"/>
    <property type="match status" value="1"/>
</dbReference>
<dbReference type="Gene3D" id="3.40.50.720">
    <property type="entry name" value="NAD(P)-binding Rossmann-like Domain"/>
    <property type="match status" value="4"/>
</dbReference>
<feature type="compositionally biased region" description="Acidic residues" evidence="3">
    <location>
        <begin position="257"/>
        <end position="266"/>
    </location>
</feature>
<evidence type="ECO:0000256" key="3">
    <source>
        <dbReference type="SAM" id="MobiDB-lite"/>
    </source>
</evidence>
<sequence>MGTIGIFHGKHLLILSFANWPDVWLDNIRRRFPRLEITCLQIDTSKPIEESVPSDLLKRATVIAISTQRHLPLPESVPKYSLPTLTDLIHTFSAGADGLINEPYITDTDLPLTTSSGIHGPPISEWVLLNWLVNSKHYNSLYEGQKRHEWIIGRIATALGAKVYAYTASAKPTPESRRDKGYIVPGTGDPDGSLPVAWHHGTTKAELRQFLRDTKPDHVVISLPLTAATYRLFDAGEFEVWSDALSSSSTPSSLTTAEEEDGEGEGEERKFPPRKGFLTNISRGKIVNTDALITALEKGQIRGAALDVTDPEPLPADHPLWDAENVQISPHISWSGQEYFVRALEVLQLNLERLETGGKLVNLFHRRRGY</sequence>
<name>A0A093XMS4_TALMA</name>
<dbReference type="AlphaFoldDB" id="A0A093XMS4"/>
<reference evidence="5" key="1">
    <citation type="journal article" date="2014" name="PLoS Genet.">
        <title>Signature Gene Expression Reveals Novel Clues to the Molecular Mechanisms of Dimorphic Transition in Penicillium marneffei.</title>
        <authorList>
            <person name="Yang E."/>
            <person name="Wang G."/>
            <person name="Cai J."/>
            <person name="Woo P.C."/>
            <person name="Lau S.K."/>
            <person name="Yuen K.-Y."/>
            <person name="Chow W.-N."/>
            <person name="Lin X."/>
        </authorList>
    </citation>
    <scope>NUCLEOTIDE SEQUENCE [LARGE SCALE GENOMIC DNA]</scope>
    <source>
        <strain evidence="5">PM1</strain>
    </source>
</reference>
<comment type="caution">
    <text evidence="5">The sequence shown here is derived from an EMBL/GenBank/DDBJ whole genome shotgun (WGS) entry which is preliminary data.</text>
</comment>
<dbReference type="InterPro" id="IPR036291">
    <property type="entry name" value="NAD(P)-bd_dom_sf"/>
</dbReference>
<dbReference type="GO" id="GO:0051287">
    <property type="term" value="F:NAD binding"/>
    <property type="evidence" value="ECO:0007669"/>
    <property type="project" value="InterPro"/>
</dbReference>
<dbReference type="Pfam" id="PF02826">
    <property type="entry name" value="2-Hacid_dh_C"/>
    <property type="match status" value="1"/>
</dbReference>
<keyword evidence="2" id="KW-0520">NAD</keyword>
<accession>A0A093XMS4</accession>
<organism evidence="5">
    <name type="scientific">Talaromyces marneffei PM1</name>
    <dbReference type="NCBI Taxonomy" id="1077442"/>
    <lineage>
        <taxon>Eukaryota</taxon>
        <taxon>Fungi</taxon>
        <taxon>Dikarya</taxon>
        <taxon>Ascomycota</taxon>
        <taxon>Pezizomycotina</taxon>
        <taxon>Eurotiomycetes</taxon>
        <taxon>Eurotiomycetidae</taxon>
        <taxon>Eurotiales</taxon>
        <taxon>Trichocomaceae</taxon>
        <taxon>Talaromyces</taxon>
        <taxon>Talaromyces sect. Talaromyces</taxon>
    </lineage>
</organism>
<proteinExistence type="predicted"/>
<dbReference type="InterPro" id="IPR006140">
    <property type="entry name" value="D-isomer_DH_NAD-bd"/>
</dbReference>
<dbReference type="PANTHER" id="PTHR43333:SF1">
    <property type="entry name" value="D-ISOMER SPECIFIC 2-HYDROXYACID DEHYDROGENASE NAD-BINDING DOMAIN-CONTAINING PROTEIN"/>
    <property type="match status" value="1"/>
</dbReference>
<evidence type="ECO:0000256" key="1">
    <source>
        <dbReference type="ARBA" id="ARBA00023002"/>
    </source>
</evidence>
<dbReference type="EMBL" id="JPOX01000018">
    <property type="protein sequence ID" value="KFX46508.1"/>
    <property type="molecule type" value="Genomic_DNA"/>
</dbReference>
<dbReference type="CDD" id="cd12163">
    <property type="entry name" value="2-Hacid_dh_5"/>
    <property type="match status" value="1"/>
</dbReference>
<dbReference type="PANTHER" id="PTHR43333">
    <property type="entry name" value="2-HACID_DH_C DOMAIN-CONTAINING PROTEIN"/>
    <property type="match status" value="1"/>
</dbReference>
<evidence type="ECO:0000256" key="2">
    <source>
        <dbReference type="ARBA" id="ARBA00023027"/>
    </source>
</evidence>
<protein>
    <submittedName>
        <fullName evidence="5">D-2-hydroxyacid dehydrogenase</fullName>
    </submittedName>
</protein>
<feature type="region of interest" description="Disordered" evidence="3">
    <location>
        <begin position="245"/>
        <end position="276"/>
    </location>
</feature>